<dbReference type="Proteomes" id="UP000192596">
    <property type="component" value="Unassembled WGS sequence"/>
</dbReference>
<organism evidence="3 4">
    <name type="scientific">Cryoendolithus antarcticus</name>
    <dbReference type="NCBI Taxonomy" id="1507870"/>
    <lineage>
        <taxon>Eukaryota</taxon>
        <taxon>Fungi</taxon>
        <taxon>Dikarya</taxon>
        <taxon>Ascomycota</taxon>
        <taxon>Pezizomycotina</taxon>
        <taxon>Dothideomycetes</taxon>
        <taxon>Dothideomycetidae</taxon>
        <taxon>Cladosporiales</taxon>
        <taxon>Cladosporiaceae</taxon>
        <taxon>Cryoendolithus</taxon>
    </lineage>
</organism>
<evidence type="ECO:0000256" key="2">
    <source>
        <dbReference type="SAM" id="Phobius"/>
    </source>
</evidence>
<dbReference type="OrthoDB" id="3519019at2759"/>
<keyword evidence="4" id="KW-1185">Reference proteome</keyword>
<feature type="transmembrane region" description="Helical" evidence="2">
    <location>
        <begin position="197"/>
        <end position="223"/>
    </location>
</feature>
<dbReference type="AlphaFoldDB" id="A0A1V8SZ36"/>
<feature type="transmembrane region" description="Helical" evidence="2">
    <location>
        <begin position="134"/>
        <end position="155"/>
    </location>
</feature>
<proteinExistence type="predicted"/>
<evidence type="ECO:0000313" key="3">
    <source>
        <dbReference type="EMBL" id="OQO04340.1"/>
    </source>
</evidence>
<keyword evidence="2" id="KW-1133">Transmembrane helix</keyword>
<evidence type="ECO:0000313" key="4">
    <source>
        <dbReference type="Proteomes" id="UP000192596"/>
    </source>
</evidence>
<name>A0A1V8SZ36_9PEZI</name>
<dbReference type="EMBL" id="NAJO01000022">
    <property type="protein sequence ID" value="OQO04340.1"/>
    <property type="molecule type" value="Genomic_DNA"/>
</dbReference>
<protein>
    <submittedName>
        <fullName evidence="3">Uncharacterized protein</fullName>
    </submittedName>
</protein>
<gene>
    <name evidence="3" type="ORF">B0A48_10951</name>
</gene>
<evidence type="ECO:0000256" key="1">
    <source>
        <dbReference type="SAM" id="MobiDB-lite"/>
    </source>
</evidence>
<feature type="region of interest" description="Disordered" evidence="1">
    <location>
        <begin position="164"/>
        <end position="187"/>
    </location>
</feature>
<feature type="compositionally biased region" description="Basic and acidic residues" evidence="1">
    <location>
        <begin position="164"/>
        <end position="175"/>
    </location>
</feature>
<accession>A0A1V8SZ36</accession>
<comment type="caution">
    <text evidence="3">The sequence shown here is derived from an EMBL/GenBank/DDBJ whole genome shotgun (WGS) entry which is preliminary data.</text>
</comment>
<sequence>MAKITRLAAILTPLALATVAIAFAIQAALDRDWASRNFYTDDQAQWSPATINSTEYRSPFQICGYRRDNTSLSLDSRDNTYTYVCHRFGSSGSNKTSCESLNYTLTQSDARYGDERLCQQIHWAGNLVIASTSFIGIGFFFTFFLAFLSMIMVFIPNAAEQDSPRESEAHAEASKHATAHSHQSQDQHIRKRPHERFLLPVAPWFNVLLIFCFVFGGVLYIFAQFYGVLAFVQSAPDNGAFASFGNNNNGDTVVGLNREHAPWVQGKALSVYASVAWLSAGLAAMAAALVWRLPRISGRNVL</sequence>
<reference evidence="4" key="1">
    <citation type="submission" date="2017-03" db="EMBL/GenBank/DDBJ databases">
        <title>Genomes of endolithic fungi from Antarctica.</title>
        <authorList>
            <person name="Coleine C."/>
            <person name="Masonjones S."/>
            <person name="Stajich J.E."/>
        </authorList>
    </citation>
    <scope>NUCLEOTIDE SEQUENCE [LARGE SCALE GENOMIC DNA]</scope>
    <source>
        <strain evidence="4">CCFEE 5527</strain>
    </source>
</reference>
<keyword evidence="2" id="KW-0812">Transmembrane</keyword>
<dbReference type="InParanoid" id="A0A1V8SZ36"/>
<feature type="transmembrane region" description="Helical" evidence="2">
    <location>
        <begin position="269"/>
        <end position="291"/>
    </location>
</feature>
<keyword evidence="2" id="KW-0472">Membrane</keyword>